<evidence type="ECO:0000313" key="2">
    <source>
        <dbReference type="EMBL" id="KAE9628843.1"/>
    </source>
</evidence>
<accession>A0A6A4RGR3</accession>
<evidence type="ECO:0000259" key="1">
    <source>
        <dbReference type="Pfam" id="PF06568"/>
    </source>
</evidence>
<feature type="domain" description="YjiS-like" evidence="1">
    <location>
        <begin position="28"/>
        <end position="60"/>
    </location>
</feature>
<sequence length="71" mass="7948">MAHAINSASTGFNLIARIRGFFEAAATSWVQASEYKRTYTELDKLTGRELADIGVRRCDIAEISRIHVYGK</sequence>
<evidence type="ECO:0000313" key="5">
    <source>
        <dbReference type="Proteomes" id="UP000441586"/>
    </source>
</evidence>
<reference evidence="3 4" key="1">
    <citation type="submission" date="2019-05" db="EMBL/GenBank/DDBJ databases">
        <title>Draft genome sequence of Pelagicola sp. DSW4-44.</title>
        <authorList>
            <person name="Oh J."/>
        </authorList>
    </citation>
    <scope>NUCLEOTIDE SEQUENCE [LARGE SCALE GENOMIC DNA]</scope>
    <source>
        <strain evidence="3 4">DSW4-44</strain>
    </source>
</reference>
<dbReference type="Pfam" id="PF06568">
    <property type="entry name" value="YjiS-like"/>
    <property type="match status" value="1"/>
</dbReference>
<organism evidence="2 5">
    <name type="scientific">Parasedimentitalea maritima</name>
    <dbReference type="NCBI Taxonomy" id="2578117"/>
    <lineage>
        <taxon>Bacteria</taxon>
        <taxon>Pseudomonadati</taxon>
        <taxon>Pseudomonadota</taxon>
        <taxon>Alphaproteobacteria</taxon>
        <taxon>Rhodobacterales</taxon>
        <taxon>Paracoccaceae</taxon>
        <taxon>Parasedimentitalea</taxon>
    </lineage>
</organism>
<name>A0A5R8Z9M1_9RHOB</name>
<dbReference type="OrthoDB" id="8244198at2"/>
<evidence type="ECO:0000313" key="3">
    <source>
        <dbReference type="EMBL" id="TLP61566.1"/>
    </source>
</evidence>
<evidence type="ECO:0000313" key="4">
    <source>
        <dbReference type="Proteomes" id="UP000305041"/>
    </source>
</evidence>
<dbReference type="InterPro" id="IPR009506">
    <property type="entry name" value="YjiS-like"/>
</dbReference>
<protein>
    <submittedName>
        <fullName evidence="2">DUF1127 domain-containing protein</fullName>
    </submittedName>
</protein>
<dbReference type="RefSeq" id="WP_138163950.1">
    <property type="nucleotide sequence ID" value="NZ_VAUA01000007.1"/>
</dbReference>
<dbReference type="Proteomes" id="UP000305041">
    <property type="component" value="Unassembled WGS sequence"/>
</dbReference>
<keyword evidence="4" id="KW-1185">Reference proteome</keyword>
<proteinExistence type="predicted"/>
<dbReference type="AlphaFoldDB" id="A0A5R8Z9M1"/>
<comment type="caution">
    <text evidence="2">The sequence shown here is derived from an EMBL/GenBank/DDBJ whole genome shotgun (WGS) entry which is preliminary data.</text>
</comment>
<dbReference type="EMBL" id="VAUA01000007">
    <property type="protein sequence ID" value="TLP61566.1"/>
    <property type="molecule type" value="Genomic_DNA"/>
</dbReference>
<dbReference type="Proteomes" id="UP000441586">
    <property type="component" value="Unassembled WGS sequence"/>
</dbReference>
<gene>
    <name evidence="3" type="ORF">FEE96_15125</name>
    <name evidence="2" type="ORF">GP644_13835</name>
</gene>
<dbReference type="EMBL" id="WSFO01000008">
    <property type="protein sequence ID" value="KAE9628843.1"/>
    <property type="molecule type" value="Genomic_DNA"/>
</dbReference>
<accession>A0A5R8Z9M1</accession>
<reference evidence="2 5" key="2">
    <citation type="submission" date="2019-12" db="EMBL/GenBank/DDBJ databases">
        <authorList>
            <person name="Zhang Y.-J."/>
        </authorList>
    </citation>
    <scope>NUCLEOTIDE SEQUENCE [LARGE SCALE GENOMIC DNA]</scope>
    <source>
        <strain evidence="2 5">H18S-6</strain>
    </source>
</reference>